<dbReference type="AlphaFoldDB" id="A0A5B8ZCP1"/>
<dbReference type="KEGG" id="bda:FSZ17_20945"/>
<organism evidence="1 2">
    <name type="scientific">Cytobacillus dafuensis</name>
    <name type="common">Bacillus dafuensis</name>
    <dbReference type="NCBI Taxonomy" id="1742359"/>
    <lineage>
        <taxon>Bacteria</taxon>
        <taxon>Bacillati</taxon>
        <taxon>Bacillota</taxon>
        <taxon>Bacilli</taxon>
        <taxon>Bacillales</taxon>
        <taxon>Bacillaceae</taxon>
        <taxon>Cytobacillus</taxon>
    </lineage>
</organism>
<accession>A0A5B8ZCP1</accession>
<keyword evidence="2" id="KW-1185">Reference proteome</keyword>
<dbReference type="OrthoDB" id="9809725at2"/>
<name>A0A5B8ZCP1_CYTDA</name>
<dbReference type="EMBL" id="CP042593">
    <property type="protein sequence ID" value="QED49529.1"/>
    <property type="molecule type" value="Genomic_DNA"/>
</dbReference>
<dbReference type="Proteomes" id="UP000321555">
    <property type="component" value="Chromosome"/>
</dbReference>
<evidence type="ECO:0000313" key="1">
    <source>
        <dbReference type="EMBL" id="QED49529.1"/>
    </source>
</evidence>
<evidence type="ECO:0000313" key="2">
    <source>
        <dbReference type="Proteomes" id="UP000321555"/>
    </source>
</evidence>
<dbReference type="RefSeq" id="WP_146846551.1">
    <property type="nucleotide sequence ID" value="NZ_CP042593.1"/>
</dbReference>
<reference evidence="2" key="1">
    <citation type="submission" date="2019-08" db="EMBL/GenBank/DDBJ databases">
        <authorList>
            <person name="Zheng X."/>
        </authorList>
    </citation>
    <scope>NUCLEOTIDE SEQUENCE [LARGE SCALE GENOMIC DNA]</scope>
    <source>
        <strain evidence="2">FJAT-25496</strain>
    </source>
</reference>
<proteinExistence type="predicted"/>
<gene>
    <name evidence="1" type="ORF">FSZ17_20945</name>
</gene>
<protein>
    <submittedName>
        <fullName evidence="1">Uncharacterized protein</fullName>
    </submittedName>
</protein>
<sequence length="100" mass="11947">MEDISTRVHITRLKGLSQVKFREKHFFENFSVGINWRQNESSLLIGVCAVNIKRNRGAVQESEYSFFYNKHLPIKSRLVWDFLKRLMDKVAEPQARRMKF</sequence>